<name>A0AAD1WDB7_PELCU</name>
<dbReference type="EMBL" id="OW240917">
    <property type="protein sequence ID" value="CAH2300449.1"/>
    <property type="molecule type" value="Genomic_DNA"/>
</dbReference>
<dbReference type="AlphaFoldDB" id="A0AAD1WDB7"/>
<feature type="compositionally biased region" description="Polar residues" evidence="2">
    <location>
        <begin position="281"/>
        <end position="304"/>
    </location>
</feature>
<evidence type="ECO:0000256" key="2">
    <source>
        <dbReference type="SAM" id="MobiDB-lite"/>
    </source>
</evidence>
<feature type="region of interest" description="Disordered" evidence="2">
    <location>
        <begin position="252"/>
        <end position="304"/>
    </location>
</feature>
<dbReference type="Proteomes" id="UP001295444">
    <property type="component" value="Chromosome 06"/>
</dbReference>
<evidence type="ECO:0000313" key="4">
    <source>
        <dbReference type="Proteomes" id="UP001295444"/>
    </source>
</evidence>
<reference evidence="3" key="1">
    <citation type="submission" date="2022-03" db="EMBL/GenBank/DDBJ databases">
        <authorList>
            <person name="Alioto T."/>
            <person name="Alioto T."/>
            <person name="Gomez Garrido J."/>
        </authorList>
    </citation>
    <scope>NUCLEOTIDE SEQUENCE</scope>
</reference>
<sequence>MGGNKKRKDMQPSVATIFLARENGRPSLSEYPPKSGSDSEDGKAQGDPTAPLTMGNLKRLLHETSAYIKAHTAPELEKQITGLKEDLEALTSRTNKAKTQIVGLTQKSEAHQQELVSKKSSRPFSQMPQNTIERAHRALRPFAKFDQPKVHYHENATFTGQGEVDVYRKRQSTFTSGPSYKFLPRLGSFNITQTEGTQTPHNGIVEPMAEIHTGHPFKLVVKRDNQTYTLHQPTDMQDFVNHIGITLIHEPLPEVTNPPRGYGHRPGSRPLLPQQARKRPTSTLRGLHQGNTRTRSRGSWTLST</sequence>
<organism evidence="3 4">
    <name type="scientific">Pelobates cultripes</name>
    <name type="common">Western spadefoot toad</name>
    <dbReference type="NCBI Taxonomy" id="61616"/>
    <lineage>
        <taxon>Eukaryota</taxon>
        <taxon>Metazoa</taxon>
        <taxon>Chordata</taxon>
        <taxon>Craniata</taxon>
        <taxon>Vertebrata</taxon>
        <taxon>Euteleostomi</taxon>
        <taxon>Amphibia</taxon>
        <taxon>Batrachia</taxon>
        <taxon>Anura</taxon>
        <taxon>Pelobatoidea</taxon>
        <taxon>Pelobatidae</taxon>
        <taxon>Pelobates</taxon>
    </lineage>
</organism>
<feature type="coiled-coil region" evidence="1">
    <location>
        <begin position="73"/>
        <end position="100"/>
    </location>
</feature>
<keyword evidence="1" id="KW-0175">Coiled coil</keyword>
<evidence type="ECO:0000313" key="3">
    <source>
        <dbReference type="EMBL" id="CAH2300449.1"/>
    </source>
</evidence>
<accession>A0AAD1WDB7</accession>
<feature type="region of interest" description="Disordered" evidence="2">
    <location>
        <begin position="1"/>
        <end position="54"/>
    </location>
</feature>
<keyword evidence="4" id="KW-1185">Reference proteome</keyword>
<proteinExistence type="predicted"/>
<evidence type="ECO:0000256" key="1">
    <source>
        <dbReference type="SAM" id="Coils"/>
    </source>
</evidence>
<protein>
    <submittedName>
        <fullName evidence="3">Uncharacterized protein</fullName>
    </submittedName>
</protein>
<gene>
    <name evidence="3" type="ORF">PECUL_23A006749</name>
</gene>